<feature type="compositionally biased region" description="Polar residues" evidence="1">
    <location>
        <begin position="48"/>
        <end position="72"/>
    </location>
</feature>
<dbReference type="AlphaFoldDB" id="A0A8C3VAZ9"/>
<accession>A0A8C3VAZ9</accession>
<organism evidence="2 3">
    <name type="scientific">Catharus ustulatus</name>
    <name type="common">Russet-backed thrush</name>
    <name type="synonym">Hylocichla ustulatus</name>
    <dbReference type="NCBI Taxonomy" id="91951"/>
    <lineage>
        <taxon>Eukaryota</taxon>
        <taxon>Metazoa</taxon>
        <taxon>Chordata</taxon>
        <taxon>Craniata</taxon>
        <taxon>Vertebrata</taxon>
        <taxon>Euteleostomi</taxon>
        <taxon>Archelosauria</taxon>
        <taxon>Archosauria</taxon>
        <taxon>Dinosauria</taxon>
        <taxon>Saurischia</taxon>
        <taxon>Theropoda</taxon>
        <taxon>Coelurosauria</taxon>
        <taxon>Aves</taxon>
        <taxon>Neognathae</taxon>
        <taxon>Neoaves</taxon>
        <taxon>Telluraves</taxon>
        <taxon>Australaves</taxon>
        <taxon>Passeriformes</taxon>
        <taxon>Turdidae</taxon>
        <taxon>Catharus</taxon>
    </lineage>
</organism>
<sequence length="115" mass="12386">GVCPKGEGGDRGQEQCTQEGAQWEKSSGNVSTLRQQRVLHQLPGDLATLSSPTHSSQPRWGKSGSPQLLSHNPQPPCSWAALQTVVYSLLLPMQLGREALGLISSMKSNKEPNLL</sequence>
<evidence type="ECO:0000313" key="2">
    <source>
        <dbReference type="Ensembl" id="ENSCUSP00005023664.1"/>
    </source>
</evidence>
<name>A0A8C3VAZ9_CATUS</name>
<reference evidence="2" key="2">
    <citation type="submission" date="2025-08" db="UniProtKB">
        <authorList>
            <consortium name="Ensembl"/>
        </authorList>
    </citation>
    <scope>IDENTIFICATION</scope>
</reference>
<reference evidence="2" key="3">
    <citation type="submission" date="2025-09" db="UniProtKB">
        <authorList>
            <consortium name="Ensembl"/>
        </authorList>
    </citation>
    <scope>IDENTIFICATION</scope>
</reference>
<dbReference type="Ensembl" id="ENSCUST00005024504.1">
    <property type="protein sequence ID" value="ENSCUSP00005023664.1"/>
    <property type="gene ID" value="ENSCUSG00005014835.1"/>
</dbReference>
<feature type="compositionally biased region" description="Polar residues" evidence="1">
    <location>
        <begin position="14"/>
        <end position="35"/>
    </location>
</feature>
<evidence type="ECO:0000313" key="3">
    <source>
        <dbReference type="Proteomes" id="UP000694563"/>
    </source>
</evidence>
<feature type="region of interest" description="Disordered" evidence="1">
    <location>
        <begin position="1"/>
        <end position="74"/>
    </location>
</feature>
<protein>
    <submittedName>
        <fullName evidence="2">Uncharacterized protein</fullName>
    </submittedName>
</protein>
<evidence type="ECO:0000256" key="1">
    <source>
        <dbReference type="SAM" id="MobiDB-lite"/>
    </source>
</evidence>
<reference evidence="2" key="1">
    <citation type="submission" date="2020-10" db="EMBL/GenBank/DDBJ databases">
        <title>Catharus ustulatus (Swainson's thrush) genome, bCatUst1, primary haplotype v2.</title>
        <authorList>
            <person name="Delmore K."/>
            <person name="Vafadar M."/>
            <person name="Formenti G."/>
            <person name="Chow W."/>
            <person name="Pelan S."/>
            <person name="Howe K."/>
            <person name="Rhie A."/>
            <person name="Mountcastle J."/>
            <person name="Haase B."/>
            <person name="Fedrigo O."/>
            <person name="Jarvis E.D."/>
        </authorList>
    </citation>
    <scope>NUCLEOTIDE SEQUENCE [LARGE SCALE GENOMIC DNA]</scope>
</reference>
<proteinExistence type="predicted"/>
<keyword evidence="3" id="KW-1185">Reference proteome</keyword>
<dbReference type="Proteomes" id="UP000694563">
    <property type="component" value="Chromosome 10"/>
</dbReference>